<protein>
    <recommendedName>
        <fullName evidence="4">Transmembrane protein</fullName>
    </recommendedName>
</protein>
<keyword evidence="3" id="KW-1185">Reference proteome</keyword>
<keyword evidence="2" id="KW-0614">Plasmid</keyword>
<feature type="transmembrane region" description="Helical" evidence="1">
    <location>
        <begin position="218"/>
        <end position="241"/>
    </location>
</feature>
<evidence type="ECO:0000313" key="2">
    <source>
        <dbReference type="EMBL" id="EJO15331.1"/>
    </source>
</evidence>
<reference evidence="2 3" key="1">
    <citation type="journal article" date="2012" name="J. Bacteriol.">
        <title>Genome Sequence of the Lantibiotic Bacteriocin Producer Streptococcus salivarius Strain K12.</title>
        <authorList>
            <person name="Barretto C."/>
            <person name="Alvarez-Martin P."/>
            <person name="Foata F."/>
            <person name="Renault P."/>
            <person name="Berger B."/>
        </authorList>
    </citation>
    <scope>NUCLEOTIDE SEQUENCE [LARGE SCALE GENOMIC DNA]</scope>
    <source>
        <strain evidence="2 3">K12</strain>
        <plasmid evidence="2">pRSSL1</plasmid>
    </source>
</reference>
<feature type="transmembrane region" description="Helical" evidence="1">
    <location>
        <begin position="56"/>
        <end position="76"/>
    </location>
</feature>
<evidence type="ECO:0000256" key="1">
    <source>
        <dbReference type="SAM" id="Phobius"/>
    </source>
</evidence>
<dbReference type="AlphaFoldDB" id="J7TF18"/>
<keyword evidence="1" id="KW-0472">Membrane</keyword>
<feature type="transmembrane region" description="Helical" evidence="1">
    <location>
        <begin position="187"/>
        <end position="212"/>
    </location>
</feature>
<keyword evidence="1" id="KW-0812">Transmembrane</keyword>
<accession>J7TF18</accession>
<geneLocation type="plasmid" evidence="2">
    <name>pRSSL1</name>
</geneLocation>
<dbReference type="EMBL" id="ALIF01000007">
    <property type="protein sequence ID" value="EJO15331.1"/>
    <property type="molecule type" value="Genomic_DNA"/>
</dbReference>
<dbReference type="PATRIC" id="fig|1200793.3.peg.2141"/>
<feature type="transmembrane region" description="Helical" evidence="1">
    <location>
        <begin position="154"/>
        <end position="175"/>
    </location>
</feature>
<gene>
    <name evidence="2" type="ORF">RSSL_00090</name>
</gene>
<keyword evidence="1" id="KW-1133">Transmembrane helix</keyword>
<evidence type="ECO:0000313" key="3">
    <source>
        <dbReference type="Proteomes" id="UP000006983"/>
    </source>
</evidence>
<dbReference type="RefSeq" id="WP_002892438.1">
    <property type="nucleotide sequence ID" value="NZ_ALIF01000007.1"/>
</dbReference>
<evidence type="ECO:0008006" key="4">
    <source>
        <dbReference type="Google" id="ProtNLM"/>
    </source>
</evidence>
<feature type="transmembrane region" description="Helical" evidence="1">
    <location>
        <begin position="20"/>
        <end position="44"/>
    </location>
</feature>
<sequence length="263" mass="29807">MERENFNFEEPSSYIDKLVGILNITSVILPIAIILLKIVTLCFVKDIEDIGDRIELSCTFIFMFIITICFLILYHYHDQQKKNGNETMEIPEQLKRTYKPSVVKDAEENFDYIGSVELLLDHGFKEFIGQLFSTIIAVVGLWIPDSLSGNGSKLFLISSYFAITLIIFVIISILLEKEISRSFKASDFAGVGFCIITSCLATVGLFFFQLVFLFGDEGWWIVFIGVYFVVMVVIGISSLFANKHINKVEELKCKAKGANKRLS</sequence>
<dbReference type="Proteomes" id="UP000006983">
    <property type="component" value="Unassembled WGS sequence"/>
</dbReference>
<comment type="caution">
    <text evidence="2">The sequence shown here is derived from an EMBL/GenBank/DDBJ whole genome shotgun (WGS) entry which is preliminary data.</text>
</comment>
<name>J7TF18_STRSL</name>
<organism evidence="2 3">
    <name type="scientific">Streptococcus salivarius K12</name>
    <dbReference type="NCBI Taxonomy" id="1200793"/>
    <lineage>
        <taxon>Bacteria</taxon>
        <taxon>Bacillati</taxon>
        <taxon>Bacillota</taxon>
        <taxon>Bacilli</taxon>
        <taxon>Lactobacillales</taxon>
        <taxon>Streptococcaceae</taxon>
        <taxon>Streptococcus</taxon>
    </lineage>
</organism>
<proteinExistence type="predicted"/>